<dbReference type="PANTHER" id="PTHR42939:SF1">
    <property type="entry name" value="ABC TRANSPORTER ATP-BINDING PROTEIN ALBC-RELATED"/>
    <property type="match status" value="1"/>
</dbReference>
<gene>
    <name evidence="5" type="ORF">IAB26_13025</name>
</gene>
<reference evidence="5" key="1">
    <citation type="submission" date="2020-10" db="EMBL/GenBank/DDBJ databases">
        <authorList>
            <person name="Gilroy R."/>
        </authorList>
    </citation>
    <scope>NUCLEOTIDE SEQUENCE</scope>
    <source>
        <strain evidence="5">ChiSjej3B21-11622</strain>
    </source>
</reference>
<evidence type="ECO:0000313" key="5">
    <source>
        <dbReference type="EMBL" id="HIQ97469.1"/>
    </source>
</evidence>
<dbReference type="InterPro" id="IPR003439">
    <property type="entry name" value="ABC_transporter-like_ATP-bd"/>
</dbReference>
<dbReference type="AlphaFoldDB" id="A0A9D0ZX97"/>
<comment type="caution">
    <text evidence="5">The sequence shown here is derived from an EMBL/GenBank/DDBJ whole genome shotgun (WGS) entry which is preliminary data.</text>
</comment>
<name>A0A9D0ZX97_9FIRM</name>
<evidence type="ECO:0000313" key="6">
    <source>
        <dbReference type="Proteomes" id="UP000886886"/>
    </source>
</evidence>
<feature type="domain" description="ABC transporter" evidence="4">
    <location>
        <begin position="2"/>
        <end position="227"/>
    </location>
</feature>
<dbReference type="InterPro" id="IPR003593">
    <property type="entry name" value="AAA+_ATPase"/>
</dbReference>
<keyword evidence="3 5" id="KW-0067">ATP-binding</keyword>
<keyword evidence="1" id="KW-0813">Transport</keyword>
<dbReference type="PROSITE" id="PS50893">
    <property type="entry name" value="ABC_TRANSPORTER_2"/>
    <property type="match status" value="1"/>
</dbReference>
<dbReference type="PANTHER" id="PTHR42939">
    <property type="entry name" value="ABC TRANSPORTER ATP-BINDING PROTEIN ALBC-RELATED"/>
    <property type="match status" value="1"/>
</dbReference>
<evidence type="ECO:0000256" key="2">
    <source>
        <dbReference type="ARBA" id="ARBA00022741"/>
    </source>
</evidence>
<dbReference type="GO" id="GO:0005524">
    <property type="term" value="F:ATP binding"/>
    <property type="evidence" value="ECO:0007669"/>
    <property type="project" value="UniProtKB-KW"/>
</dbReference>
<evidence type="ECO:0000256" key="3">
    <source>
        <dbReference type="ARBA" id="ARBA00022840"/>
    </source>
</evidence>
<dbReference type="GO" id="GO:0016887">
    <property type="term" value="F:ATP hydrolysis activity"/>
    <property type="evidence" value="ECO:0007669"/>
    <property type="project" value="InterPro"/>
</dbReference>
<dbReference type="Pfam" id="PF00005">
    <property type="entry name" value="ABC_tran"/>
    <property type="match status" value="1"/>
</dbReference>
<dbReference type="CDD" id="cd03230">
    <property type="entry name" value="ABC_DR_subfamily_A"/>
    <property type="match status" value="1"/>
</dbReference>
<evidence type="ECO:0000259" key="4">
    <source>
        <dbReference type="PROSITE" id="PS50893"/>
    </source>
</evidence>
<reference evidence="5" key="2">
    <citation type="journal article" date="2021" name="PeerJ">
        <title>Extensive microbial diversity within the chicken gut microbiome revealed by metagenomics and culture.</title>
        <authorList>
            <person name="Gilroy R."/>
            <person name="Ravi A."/>
            <person name="Getino M."/>
            <person name="Pursley I."/>
            <person name="Horton D.L."/>
            <person name="Alikhan N.F."/>
            <person name="Baker D."/>
            <person name="Gharbi K."/>
            <person name="Hall N."/>
            <person name="Watson M."/>
            <person name="Adriaenssens E.M."/>
            <person name="Foster-Nyarko E."/>
            <person name="Jarju S."/>
            <person name="Secka A."/>
            <person name="Antonio M."/>
            <person name="Oren A."/>
            <person name="Chaudhuri R.R."/>
            <person name="La Ragione R."/>
            <person name="Hildebrand F."/>
            <person name="Pallen M.J."/>
        </authorList>
    </citation>
    <scope>NUCLEOTIDE SEQUENCE</scope>
    <source>
        <strain evidence="5">ChiSjej3B21-11622</strain>
    </source>
</reference>
<accession>A0A9D0ZX97</accession>
<dbReference type="Proteomes" id="UP000886886">
    <property type="component" value="Unassembled WGS sequence"/>
</dbReference>
<dbReference type="InterPro" id="IPR027417">
    <property type="entry name" value="P-loop_NTPase"/>
</dbReference>
<sequence length="300" mass="33776">MIEINGVNKSFQDVKALDNVIAAIRENSIFGLVGTNGAGKSTLLRTMCGVLQPDSGMVMVDGENIYENPRMKERVCFLSDGAYFFPGATAETMADYYGMMYPKFDKIRFYDLINQFRLRPDRKISTLSKGMKRQVLILLGISSGTKYLLCDETFDGLDPVMRQAMKSILAAETGSREFAAVIASHSLRELEDICDHIGLLHQGGILLSKDLEDMKFHIHKVQCVIQNGEMERELLSELNVVRYEKRGSLLTIVARGTRQEILMSIERKRPIFSEVIPLTLEEIFISETEVAGYDIKELIG</sequence>
<keyword evidence="2" id="KW-0547">Nucleotide-binding</keyword>
<dbReference type="EMBL" id="DVFT01000194">
    <property type="protein sequence ID" value="HIQ97469.1"/>
    <property type="molecule type" value="Genomic_DNA"/>
</dbReference>
<dbReference type="SUPFAM" id="SSF52540">
    <property type="entry name" value="P-loop containing nucleoside triphosphate hydrolases"/>
    <property type="match status" value="1"/>
</dbReference>
<evidence type="ECO:0000256" key="1">
    <source>
        <dbReference type="ARBA" id="ARBA00022448"/>
    </source>
</evidence>
<protein>
    <submittedName>
        <fullName evidence="5">ABC transporter ATP-binding protein</fullName>
    </submittedName>
</protein>
<organism evidence="5 6">
    <name type="scientific">Candidatus Limivivens merdigallinarum</name>
    <dbReference type="NCBI Taxonomy" id="2840859"/>
    <lineage>
        <taxon>Bacteria</taxon>
        <taxon>Bacillati</taxon>
        <taxon>Bacillota</taxon>
        <taxon>Clostridia</taxon>
        <taxon>Lachnospirales</taxon>
        <taxon>Lachnospiraceae</taxon>
        <taxon>Lachnospiraceae incertae sedis</taxon>
        <taxon>Candidatus Limivivens</taxon>
    </lineage>
</organism>
<dbReference type="InterPro" id="IPR051782">
    <property type="entry name" value="ABC_Transporter_VariousFunc"/>
</dbReference>
<dbReference type="SMART" id="SM00382">
    <property type="entry name" value="AAA"/>
    <property type="match status" value="1"/>
</dbReference>
<proteinExistence type="predicted"/>
<dbReference type="Gene3D" id="3.40.50.300">
    <property type="entry name" value="P-loop containing nucleotide triphosphate hydrolases"/>
    <property type="match status" value="1"/>
</dbReference>